<feature type="domain" description="Gamma-glutamylcyclotransferase AIG2-like" evidence="1">
    <location>
        <begin position="11"/>
        <end position="123"/>
    </location>
</feature>
<dbReference type="CDD" id="cd06661">
    <property type="entry name" value="GGCT_like"/>
    <property type="match status" value="1"/>
</dbReference>
<reference evidence="2 3" key="1">
    <citation type="submission" date="2017-06" db="EMBL/GenBank/DDBJ databases">
        <title>Genome sequencing of cyanobaciteial culture collection at National Institute for Environmental Studies (NIES).</title>
        <authorList>
            <person name="Hirose Y."/>
            <person name="Shimura Y."/>
            <person name="Fujisawa T."/>
            <person name="Nakamura Y."/>
            <person name="Kawachi M."/>
        </authorList>
    </citation>
    <scope>NUCLEOTIDE SEQUENCE [LARGE SCALE GENOMIC DNA]</scope>
    <source>
        <strain evidence="2 3">NIES-267</strain>
    </source>
</reference>
<protein>
    <recommendedName>
        <fullName evidence="1">Gamma-glutamylcyclotransferase AIG2-like domain-containing protein</fullName>
    </recommendedName>
</protein>
<dbReference type="Pfam" id="PF06094">
    <property type="entry name" value="GGACT"/>
    <property type="match status" value="1"/>
</dbReference>
<dbReference type="Proteomes" id="UP000218418">
    <property type="component" value="Chromosome"/>
</dbReference>
<keyword evidence="3" id="KW-1185">Reference proteome</keyword>
<dbReference type="InterPro" id="IPR009288">
    <property type="entry name" value="AIG2-like_dom"/>
</dbReference>
<sequence length="142" mass="16243">MGTKALDLLRVFVYGTLKPGEANYEFYCASEVVNAKKAWTRGELYSLPQGYPAMIAGNDKVYGYLLSFNNPDVLSSLDVLEDYHPQRPSKENLYNRTQVEIFDLENNSLGMAWAYFMNFMMIFQLKGTPQIDGWWSGKEIGK</sequence>
<gene>
    <name evidence="2" type="ORF">NIES267_06540</name>
</gene>
<evidence type="ECO:0000259" key="1">
    <source>
        <dbReference type="Pfam" id="PF06094"/>
    </source>
</evidence>
<evidence type="ECO:0000313" key="2">
    <source>
        <dbReference type="EMBL" id="BAY81179.1"/>
    </source>
</evidence>
<dbReference type="InterPro" id="IPR013024">
    <property type="entry name" value="GGCT-like"/>
</dbReference>
<dbReference type="EMBL" id="AP018227">
    <property type="protein sequence ID" value="BAY81179.1"/>
    <property type="molecule type" value="Genomic_DNA"/>
</dbReference>
<dbReference type="Gene3D" id="3.10.490.10">
    <property type="entry name" value="Gamma-glutamyl cyclotransferase-like"/>
    <property type="match status" value="1"/>
</dbReference>
<name>A0A1Z4LJ19_9CYAN</name>
<dbReference type="OrthoDB" id="8538589at2"/>
<evidence type="ECO:0000313" key="3">
    <source>
        <dbReference type="Proteomes" id="UP000218418"/>
    </source>
</evidence>
<dbReference type="InterPro" id="IPR036568">
    <property type="entry name" value="GGCT-like_sf"/>
</dbReference>
<accession>A0A1Z4LJ19</accession>
<organism evidence="2 3">
    <name type="scientific">Calothrix parasitica NIES-267</name>
    <dbReference type="NCBI Taxonomy" id="1973488"/>
    <lineage>
        <taxon>Bacteria</taxon>
        <taxon>Bacillati</taxon>
        <taxon>Cyanobacteriota</taxon>
        <taxon>Cyanophyceae</taxon>
        <taxon>Nostocales</taxon>
        <taxon>Calotrichaceae</taxon>
        <taxon>Calothrix</taxon>
    </lineage>
</organism>
<dbReference type="SUPFAM" id="SSF110857">
    <property type="entry name" value="Gamma-glutamyl cyclotransferase-like"/>
    <property type="match status" value="1"/>
</dbReference>
<proteinExistence type="predicted"/>
<dbReference type="AlphaFoldDB" id="A0A1Z4LJ19"/>